<dbReference type="EMBL" id="JAAQHG020000003">
    <property type="protein sequence ID" value="KAL1590094.1"/>
    <property type="molecule type" value="Genomic_DNA"/>
</dbReference>
<dbReference type="GO" id="GO:0019748">
    <property type="term" value="P:secondary metabolic process"/>
    <property type="evidence" value="ECO:0007669"/>
    <property type="project" value="TreeGrafter"/>
</dbReference>
<dbReference type="Gene3D" id="3.40.50.1820">
    <property type="entry name" value="alpha/beta hydrolase"/>
    <property type="match status" value="1"/>
</dbReference>
<dbReference type="Proteomes" id="UP000803884">
    <property type="component" value="Unassembled WGS sequence"/>
</dbReference>
<proteinExistence type="predicted"/>
<evidence type="ECO:0000256" key="1">
    <source>
        <dbReference type="ARBA" id="ARBA00022801"/>
    </source>
</evidence>
<dbReference type="GO" id="GO:0005634">
    <property type="term" value="C:nucleus"/>
    <property type="evidence" value="ECO:0007669"/>
    <property type="project" value="TreeGrafter"/>
</dbReference>
<dbReference type="PANTHER" id="PTHR48070">
    <property type="entry name" value="ESTERASE OVCA2"/>
    <property type="match status" value="1"/>
</dbReference>
<keyword evidence="1" id="KW-0378">Hydrolase</keyword>
<keyword evidence="4" id="KW-1185">Reference proteome</keyword>
<dbReference type="Pfam" id="PF03959">
    <property type="entry name" value="FSH1"/>
    <property type="match status" value="1"/>
</dbReference>
<name>A0AB34KYI4_9PEZI</name>
<dbReference type="SUPFAM" id="SSF53474">
    <property type="entry name" value="alpha/beta-Hydrolases"/>
    <property type="match status" value="1"/>
</dbReference>
<accession>A0AB34KYI4</accession>
<dbReference type="GO" id="GO:0016787">
    <property type="term" value="F:hydrolase activity"/>
    <property type="evidence" value="ECO:0007669"/>
    <property type="project" value="UniProtKB-KW"/>
</dbReference>
<evidence type="ECO:0000313" key="3">
    <source>
        <dbReference type="EMBL" id="KAL1590094.1"/>
    </source>
</evidence>
<dbReference type="PANTHER" id="PTHR48070:SF6">
    <property type="entry name" value="ESTERASE OVCA2"/>
    <property type="match status" value="1"/>
</dbReference>
<dbReference type="GO" id="GO:0005737">
    <property type="term" value="C:cytoplasm"/>
    <property type="evidence" value="ECO:0007669"/>
    <property type="project" value="TreeGrafter"/>
</dbReference>
<gene>
    <name evidence="3" type="ORF">WHR41_01205</name>
</gene>
<dbReference type="AlphaFoldDB" id="A0AB34KYI4"/>
<sequence>MRILMLHGYAQNGDTFQRKLRSLEETLRSAFPTVDFTYPNGPVPLQTSDIPGHEPIRNINGDLQDLNLRAWFHLRGSQHPPAGLHESLVELAEILQRDGPFDGVVAFSQGTVLAAVLASLLQGRERREAYERASQASSNIMAFPESFVDLRHPPLKFVIAYAGRVGRASCYDWLYSGPSIDTPFCHFVGALDPMVEHEERDAVLARLSGSNRTEVIVHAGGHCAPVDRESFARAVRFISRCSGGTSTVSAASIATAPKEPLELAVPRDFLEAGPALLPEESAGAAAAKERCAIASCSMYQH</sequence>
<dbReference type="RefSeq" id="XP_069233199.1">
    <property type="nucleotide sequence ID" value="XM_069369811.1"/>
</dbReference>
<feature type="domain" description="Serine hydrolase" evidence="2">
    <location>
        <begin position="1"/>
        <end position="228"/>
    </location>
</feature>
<evidence type="ECO:0000259" key="2">
    <source>
        <dbReference type="Pfam" id="PF03959"/>
    </source>
</evidence>
<protein>
    <recommendedName>
        <fullName evidence="2">Serine hydrolase domain-containing protein</fullName>
    </recommendedName>
</protein>
<dbReference type="InterPro" id="IPR050593">
    <property type="entry name" value="LovG"/>
</dbReference>
<comment type="caution">
    <text evidence="3">The sequence shown here is derived from an EMBL/GenBank/DDBJ whole genome shotgun (WGS) entry which is preliminary data.</text>
</comment>
<dbReference type="InterPro" id="IPR005645">
    <property type="entry name" value="FSH-like_dom"/>
</dbReference>
<organism evidence="3 4">
    <name type="scientific">Cladosporium halotolerans</name>
    <dbReference type="NCBI Taxonomy" id="1052096"/>
    <lineage>
        <taxon>Eukaryota</taxon>
        <taxon>Fungi</taxon>
        <taxon>Dikarya</taxon>
        <taxon>Ascomycota</taxon>
        <taxon>Pezizomycotina</taxon>
        <taxon>Dothideomycetes</taxon>
        <taxon>Dothideomycetidae</taxon>
        <taxon>Cladosporiales</taxon>
        <taxon>Cladosporiaceae</taxon>
        <taxon>Cladosporium</taxon>
    </lineage>
</organism>
<dbReference type="InterPro" id="IPR029058">
    <property type="entry name" value="AB_hydrolase_fold"/>
</dbReference>
<evidence type="ECO:0000313" key="4">
    <source>
        <dbReference type="Proteomes" id="UP000803884"/>
    </source>
</evidence>
<reference evidence="3 4" key="1">
    <citation type="journal article" date="2020" name="Microbiol. Resour. Announc.">
        <title>Draft Genome Sequence of a Cladosporium Species Isolated from the Mesophotic Ascidian Didemnum maculosum.</title>
        <authorList>
            <person name="Gioti A."/>
            <person name="Siaperas R."/>
            <person name="Nikolaivits E."/>
            <person name="Le Goff G."/>
            <person name="Ouazzani J."/>
            <person name="Kotoulas G."/>
            <person name="Topakas E."/>
        </authorList>
    </citation>
    <scope>NUCLEOTIDE SEQUENCE [LARGE SCALE GENOMIC DNA]</scope>
    <source>
        <strain evidence="3 4">TM138-S3</strain>
    </source>
</reference>
<dbReference type="GeneID" id="96002649"/>